<dbReference type="EMBL" id="QTPM01000011">
    <property type="protein sequence ID" value="RQY94215.1"/>
    <property type="molecule type" value="Genomic_DNA"/>
</dbReference>
<sequence length="162" mass="17064">MPLSNPIPQDYKTSLVIENATPYDMSMSATYANASDWGKGNAPAFQNIALPSRQSVSQDLVVAGSAGSAVIVVTFTVPLDPQKSASIVAKINQCDAKTPPAALSDPDGKSTKDYLQIAEDCHLSDVIVYADVQCAPPNAFKLLQFVSGKDGAYLNALTIVNS</sequence>
<dbReference type="AlphaFoldDB" id="A0A119KS04"/>
<gene>
    <name evidence="2" type="ORF">DF017_11680</name>
    <name evidence="1" type="ORF">WT44_09885</name>
</gene>
<organism evidence="1">
    <name type="scientific">Burkholderia stagnalis</name>
    <dbReference type="NCBI Taxonomy" id="1503054"/>
    <lineage>
        <taxon>Bacteria</taxon>
        <taxon>Pseudomonadati</taxon>
        <taxon>Pseudomonadota</taxon>
        <taxon>Betaproteobacteria</taxon>
        <taxon>Burkholderiales</taxon>
        <taxon>Burkholderiaceae</taxon>
        <taxon>Burkholderia</taxon>
        <taxon>Burkholderia cepacia complex</taxon>
    </lineage>
</organism>
<proteinExistence type="predicted"/>
<evidence type="ECO:0000313" key="1">
    <source>
        <dbReference type="EMBL" id="KWA64880.1"/>
    </source>
</evidence>
<evidence type="ECO:0000313" key="2">
    <source>
        <dbReference type="EMBL" id="RQY94215.1"/>
    </source>
</evidence>
<reference evidence="2 4" key="2">
    <citation type="submission" date="2018-08" db="EMBL/GenBank/DDBJ databases">
        <title>Comparative analysis of Burkholderia isolates from Puerto Rico.</title>
        <authorList>
            <person name="Hall C."/>
            <person name="Sahl J."/>
            <person name="Wagner D."/>
        </authorList>
    </citation>
    <scope>NUCLEOTIDE SEQUENCE [LARGE SCALE GENOMIC DNA]</scope>
    <source>
        <strain evidence="2 4">Bp8966</strain>
    </source>
</reference>
<evidence type="ECO:0000313" key="4">
    <source>
        <dbReference type="Proteomes" id="UP000281098"/>
    </source>
</evidence>
<comment type="caution">
    <text evidence="1">The sequence shown here is derived from an EMBL/GenBank/DDBJ whole genome shotgun (WGS) entry which is preliminary data.</text>
</comment>
<dbReference type="EMBL" id="LPHB01000031">
    <property type="protein sequence ID" value="KWA64880.1"/>
    <property type="molecule type" value="Genomic_DNA"/>
</dbReference>
<dbReference type="GeneID" id="93052285"/>
<reference evidence="1 3" key="1">
    <citation type="submission" date="2015-11" db="EMBL/GenBank/DDBJ databases">
        <title>Expanding the genomic diversity of Burkholderia species for the development of highly accurate diagnostics.</title>
        <authorList>
            <person name="Sahl J."/>
            <person name="Keim P."/>
            <person name="Wagner D."/>
        </authorList>
    </citation>
    <scope>NUCLEOTIDE SEQUENCE [LARGE SCALE GENOMIC DNA]</scope>
    <source>
        <strain evidence="1 3">MSMB1960WGS</strain>
    </source>
</reference>
<dbReference type="KEGG" id="bstg:WT74_15555"/>
<keyword evidence="4" id="KW-1185">Reference proteome</keyword>
<dbReference type="Proteomes" id="UP000281098">
    <property type="component" value="Unassembled WGS sequence"/>
</dbReference>
<evidence type="ECO:0000313" key="3">
    <source>
        <dbReference type="Proteomes" id="UP000068603"/>
    </source>
</evidence>
<protein>
    <submittedName>
        <fullName evidence="1">Uncharacterized protein</fullName>
    </submittedName>
</protein>
<dbReference type="Proteomes" id="UP000068603">
    <property type="component" value="Unassembled WGS sequence"/>
</dbReference>
<name>A0A119KS04_9BURK</name>
<dbReference type="RefSeq" id="WP_059906678.1">
    <property type="nucleotide sequence ID" value="NZ_CP013459.1"/>
</dbReference>
<accession>A0A119KS04</accession>